<dbReference type="OrthoDB" id="2275718at2759"/>
<evidence type="ECO:0000259" key="2">
    <source>
        <dbReference type="SMART" id="SM01272"/>
    </source>
</evidence>
<gene>
    <name evidence="3" type="ORF">E0L32_009650</name>
</gene>
<dbReference type="GO" id="GO:0003729">
    <property type="term" value="F:mRNA binding"/>
    <property type="evidence" value="ECO:0007669"/>
    <property type="project" value="TreeGrafter"/>
</dbReference>
<reference evidence="3 4" key="1">
    <citation type="submission" date="2019-06" db="EMBL/GenBank/DDBJ databases">
        <title>Draft genome sequence of the filamentous fungus Phialemoniopsis curvata isolated from diesel fuel.</title>
        <authorList>
            <person name="Varaljay V.A."/>
            <person name="Lyon W.J."/>
            <person name="Crouch A.L."/>
            <person name="Drake C.E."/>
            <person name="Hollomon J.M."/>
            <person name="Nadeau L.J."/>
            <person name="Nunn H.S."/>
            <person name="Stevenson B.S."/>
            <person name="Bojanowski C.L."/>
            <person name="Crookes-Goodson W.J."/>
        </authorList>
    </citation>
    <scope>NUCLEOTIDE SEQUENCE [LARGE SCALE GENOMIC DNA]</scope>
    <source>
        <strain evidence="3 4">D216</strain>
    </source>
</reference>
<dbReference type="PANTHER" id="PTHR12854">
    <property type="entry name" value="ATAXIN 2-RELATED"/>
    <property type="match status" value="1"/>
</dbReference>
<feature type="compositionally biased region" description="Low complexity" evidence="1">
    <location>
        <begin position="111"/>
        <end position="130"/>
    </location>
</feature>
<dbReference type="SMART" id="SM01272">
    <property type="entry name" value="LsmAD"/>
    <property type="match status" value="1"/>
</dbReference>
<dbReference type="Pfam" id="PF06741">
    <property type="entry name" value="LsmAD"/>
    <property type="match status" value="1"/>
</dbReference>
<dbReference type="GO" id="GO:0034063">
    <property type="term" value="P:stress granule assembly"/>
    <property type="evidence" value="ECO:0007669"/>
    <property type="project" value="TreeGrafter"/>
</dbReference>
<feature type="compositionally biased region" description="Low complexity" evidence="1">
    <location>
        <begin position="458"/>
        <end position="471"/>
    </location>
</feature>
<feature type="compositionally biased region" description="Basic and acidic residues" evidence="1">
    <location>
        <begin position="666"/>
        <end position="677"/>
    </location>
</feature>
<feature type="region of interest" description="Disordered" evidence="1">
    <location>
        <begin position="326"/>
        <end position="487"/>
    </location>
</feature>
<feature type="region of interest" description="Disordered" evidence="1">
    <location>
        <begin position="1011"/>
        <end position="1047"/>
    </location>
</feature>
<organism evidence="3 4">
    <name type="scientific">Thyridium curvatum</name>
    <dbReference type="NCBI Taxonomy" id="1093900"/>
    <lineage>
        <taxon>Eukaryota</taxon>
        <taxon>Fungi</taxon>
        <taxon>Dikarya</taxon>
        <taxon>Ascomycota</taxon>
        <taxon>Pezizomycotina</taxon>
        <taxon>Sordariomycetes</taxon>
        <taxon>Sordariomycetidae</taxon>
        <taxon>Thyridiales</taxon>
        <taxon>Thyridiaceae</taxon>
        <taxon>Thyridium</taxon>
    </lineage>
</organism>
<keyword evidence="4" id="KW-1185">Reference proteome</keyword>
<name>A0A507AI45_9PEZI</name>
<dbReference type="AlphaFoldDB" id="A0A507AI45"/>
<feature type="compositionally biased region" description="Polar residues" evidence="1">
    <location>
        <begin position="99"/>
        <end position="110"/>
    </location>
</feature>
<dbReference type="Pfam" id="PF14438">
    <property type="entry name" value="SM-ATX"/>
    <property type="match status" value="1"/>
</dbReference>
<dbReference type="PANTHER" id="PTHR12854:SF7">
    <property type="entry name" value="ATAXIN-2 HOMOLOG"/>
    <property type="match status" value="1"/>
</dbReference>
<evidence type="ECO:0000313" key="4">
    <source>
        <dbReference type="Proteomes" id="UP000319257"/>
    </source>
</evidence>
<accession>A0A507AI45</accession>
<feature type="compositionally biased region" description="Polar residues" evidence="1">
    <location>
        <begin position="31"/>
        <end position="44"/>
    </location>
</feature>
<comment type="caution">
    <text evidence="3">The sequence shown here is derived from an EMBL/GenBank/DDBJ whole genome shotgun (WGS) entry which is preliminary data.</text>
</comment>
<feature type="compositionally biased region" description="Polar residues" evidence="1">
    <location>
        <begin position="205"/>
        <end position="220"/>
    </location>
</feature>
<feature type="compositionally biased region" description="Low complexity" evidence="1">
    <location>
        <begin position="552"/>
        <end position="564"/>
    </location>
</feature>
<feature type="region of interest" description="Disordered" evidence="1">
    <location>
        <begin position="723"/>
        <end position="768"/>
    </location>
</feature>
<feature type="compositionally biased region" description="Polar residues" evidence="1">
    <location>
        <begin position="616"/>
        <end position="629"/>
    </location>
</feature>
<feature type="region of interest" description="Disordered" evidence="1">
    <location>
        <begin position="1"/>
        <end position="134"/>
    </location>
</feature>
<feature type="compositionally biased region" description="Basic and acidic residues" evidence="1">
    <location>
        <begin position="185"/>
        <end position="201"/>
    </location>
</feature>
<feature type="compositionally biased region" description="Basic and acidic residues" evidence="1">
    <location>
        <begin position="567"/>
        <end position="583"/>
    </location>
</feature>
<feature type="region of interest" description="Disordered" evidence="1">
    <location>
        <begin position="169"/>
        <end position="227"/>
    </location>
</feature>
<sequence>PPPPPPPPPPQPALLPFPSQSTSLPARDISTFLQGTLQKGMENNKSSTSKPPTPSTPQSVASDPKAPAARPLYSSKLSDGKDRSTDNVNSRQAPVPQQKARSSAKNPITGRSNSPQQNNPNNNNQPRQSPTASLREGQRVYITLTNGHEYEGIYAVNPTNSATFSLRMVQQKKGSGSGDSANGTGKRDQASMSFQKKDVADARVTGSNNSRGEGRTQNGNRAGFRTDTAISNGRLGSERVLQPWVPDAADEVDGSLEKSSGSSKGWDQFAANEHLFGIKTDYDENIYTTIIDKSHPQYQQRMLAADRKAREIERSTPTTAHVAEERIMDFAGGDDQGGDEEDKYSGVRRGEFASLTSGKENRYTPPARRAPTGQATVKGAPVDPAIISSQIKGSQSKKPSTPVTEESKPSTSPQPSATASADPSASGAANKSDSKAEAKAKDGKNEEKAAESKNVEKSSSTLRATATTARTVSPQAKDGAAAPSATSTVEADVLKSFKTFATQQRAQADKVRTNKMKADNQVKLQELKKFADSFKLATPVPKDLISIIAKDPAKQKQIQAKALQNAEDVKRAKDAAKEKDSGAAKDTQAKPTVEQPPAQSSAAPPADNRNARSGGPQHTPSPSAMNNNRHPGPRQSYGPQGYHQPFRGDRQPTQHMASRQTGNLGERLRKVEQERARGGQQHYPNSHEMRIPPTGPANSVDPNYGRRLSAMAPPHPHLAAKLNPNSHEFKPNPYATSFSPNGPSTGSSPRSGVNVVEPQPVSAPQSGQLIRRKTKSIDVAKCFILAHIKTAHPPQGRNWDDNNGLRPSYDTLPTWRQLQDNEKADSTMHLTYKEYFERLPFGGPALTTPNPSHAMPQVPHQHQLPFHLQHGAHGMPRQSPHMAPMPMHPQPGPTPQMPYNNGDDHRMMQSNSAQSFASPRMAQMSMYPPQMNSPAQMPPYNQAVAMPQFIPSTPQMNQFRSFSNSPQYMAQQPGPMGMQVMPPQFMTGPSNMVPSSSQMGMYPGQPQFINPGGAPPQPMPGSNGYPSPGRPAAAPMMMQQGSQQGQHVYGMSPGMPYQQPVYTGQAPNQIPMRGFSNSGPQHFGTSPQQMHQFGHRNGSHSYGNKNFHGHNQHQPAQGGHAATAGPSGRAGEGPEEAK</sequence>
<feature type="compositionally biased region" description="Pro residues" evidence="1">
    <location>
        <begin position="1"/>
        <end position="15"/>
    </location>
</feature>
<dbReference type="GO" id="GO:0010494">
    <property type="term" value="C:cytoplasmic stress granule"/>
    <property type="evidence" value="ECO:0007669"/>
    <property type="project" value="TreeGrafter"/>
</dbReference>
<dbReference type="InParanoid" id="A0A507AI45"/>
<feature type="compositionally biased region" description="Polar residues" evidence="1">
    <location>
        <begin position="734"/>
        <end position="751"/>
    </location>
</feature>
<feature type="compositionally biased region" description="Low complexity" evidence="1">
    <location>
        <begin position="1030"/>
        <end position="1046"/>
    </location>
</feature>
<feature type="non-terminal residue" evidence="3">
    <location>
        <position position="1"/>
    </location>
</feature>
<dbReference type="RefSeq" id="XP_030990543.1">
    <property type="nucleotide sequence ID" value="XM_031144638.1"/>
</dbReference>
<dbReference type="STRING" id="1093900.A0A507AI45"/>
<dbReference type="GeneID" id="41977097"/>
<feature type="region of interest" description="Disordered" evidence="1">
    <location>
        <begin position="1063"/>
        <end position="1138"/>
    </location>
</feature>
<evidence type="ECO:0000256" key="1">
    <source>
        <dbReference type="SAM" id="MobiDB-lite"/>
    </source>
</evidence>
<dbReference type="InterPro" id="IPR025852">
    <property type="entry name" value="SM_dom_ATX"/>
</dbReference>
<feature type="compositionally biased region" description="Low complexity" evidence="1">
    <location>
        <begin position="386"/>
        <end position="400"/>
    </location>
</feature>
<feature type="compositionally biased region" description="Polar residues" evidence="1">
    <location>
        <begin position="1075"/>
        <end position="1091"/>
    </location>
</feature>
<dbReference type="Proteomes" id="UP000319257">
    <property type="component" value="Unassembled WGS sequence"/>
</dbReference>
<dbReference type="InterPro" id="IPR009604">
    <property type="entry name" value="LsmAD_domain"/>
</dbReference>
<evidence type="ECO:0000313" key="3">
    <source>
        <dbReference type="EMBL" id="TPX08832.1"/>
    </source>
</evidence>
<feature type="compositionally biased region" description="Low complexity" evidence="1">
    <location>
        <begin position="595"/>
        <end position="606"/>
    </location>
</feature>
<feature type="region of interest" description="Disordered" evidence="1">
    <location>
        <begin position="552"/>
        <end position="700"/>
    </location>
</feature>
<feature type="compositionally biased region" description="Polar residues" evidence="1">
    <location>
        <begin position="172"/>
        <end position="183"/>
    </location>
</feature>
<proteinExistence type="predicted"/>
<feature type="compositionally biased region" description="Basic and acidic residues" evidence="1">
    <location>
        <begin position="432"/>
        <end position="456"/>
    </location>
</feature>
<protein>
    <recommendedName>
        <fullName evidence="2">LsmAD domain-containing protein</fullName>
    </recommendedName>
</protein>
<dbReference type="EMBL" id="SKBQ01000072">
    <property type="protein sequence ID" value="TPX08832.1"/>
    <property type="molecule type" value="Genomic_DNA"/>
</dbReference>
<feature type="compositionally biased region" description="Polar residues" evidence="1">
    <location>
        <begin position="653"/>
        <end position="663"/>
    </location>
</feature>
<feature type="domain" description="LsmAD" evidence="2">
    <location>
        <begin position="276"/>
        <end position="350"/>
    </location>
</feature>
<feature type="compositionally biased region" description="Low complexity" evidence="1">
    <location>
        <begin position="409"/>
        <end position="431"/>
    </location>
</feature>
<dbReference type="InterPro" id="IPR045117">
    <property type="entry name" value="ATXN2-like"/>
</dbReference>